<protein>
    <submittedName>
        <fullName evidence="1">Uncharacterized conserved protein YcaQ, contains winged helix DNA-binding domain</fullName>
    </submittedName>
</protein>
<dbReference type="OrthoDB" id="9787207at2"/>
<dbReference type="RefSeq" id="WP_088976903.1">
    <property type="nucleotide sequence ID" value="NZ_LT607753.1"/>
</dbReference>
<proteinExistence type="predicted"/>
<organism evidence="1 2">
    <name type="scientific">Micromonospora coxensis</name>
    <dbReference type="NCBI Taxonomy" id="356852"/>
    <lineage>
        <taxon>Bacteria</taxon>
        <taxon>Bacillati</taxon>
        <taxon>Actinomycetota</taxon>
        <taxon>Actinomycetes</taxon>
        <taxon>Micromonosporales</taxon>
        <taxon>Micromonosporaceae</taxon>
        <taxon>Micromonospora</taxon>
    </lineage>
</organism>
<evidence type="ECO:0000313" key="2">
    <source>
        <dbReference type="Proteomes" id="UP000198215"/>
    </source>
</evidence>
<dbReference type="PANTHER" id="PTHR30528">
    <property type="entry name" value="CYTOPLASMIC PROTEIN"/>
    <property type="match status" value="1"/>
</dbReference>
<gene>
    <name evidence="1" type="ORF">GA0070614_3457</name>
</gene>
<keyword evidence="2" id="KW-1185">Reference proteome</keyword>
<name>A0A1C5IWN2_9ACTN</name>
<keyword evidence="1" id="KW-0238">DNA-binding</keyword>
<dbReference type="Proteomes" id="UP000198215">
    <property type="component" value="Chromosome I"/>
</dbReference>
<dbReference type="AlphaFoldDB" id="A0A1C5IWN2"/>
<dbReference type="InterPro" id="IPR009351">
    <property type="entry name" value="AlkZ-like"/>
</dbReference>
<dbReference type="EMBL" id="LT607753">
    <property type="protein sequence ID" value="SCG62156.1"/>
    <property type="molecule type" value="Genomic_DNA"/>
</dbReference>
<dbReference type="GO" id="GO:0003677">
    <property type="term" value="F:DNA binding"/>
    <property type="evidence" value="ECO:0007669"/>
    <property type="project" value="UniProtKB-KW"/>
</dbReference>
<accession>A0A1C5IWN2</accession>
<evidence type="ECO:0000313" key="1">
    <source>
        <dbReference type="EMBL" id="SCG62156.1"/>
    </source>
</evidence>
<reference evidence="2" key="1">
    <citation type="submission" date="2016-06" db="EMBL/GenBank/DDBJ databases">
        <authorList>
            <person name="Varghese N."/>
            <person name="Submissions Spin"/>
        </authorList>
    </citation>
    <scope>NUCLEOTIDE SEQUENCE [LARGE SCALE GENOMIC DNA]</scope>
    <source>
        <strain evidence="2">DSM 45161</strain>
    </source>
</reference>
<sequence>MRPHRISRAEARRVAVRAQLLDANRSSDLLPTVEQLTFLQLDPTAAVAPSADLVAWCRLGAGYRPAHLQQAVERDRTLYEHNAYVRPMTDLGLHLADMAAWPPEGSRALAWLTANDSFRRYVLDLLRDSGPLLSREVPDRSVVPWPSTGWTNNRNVTQMLEFLAARGEVAIAGRIGRQRRWDLAERVYPADTEVVPADEARRIRDERRLRSLGIARASVVGEAGEPAEVEGTPGGWRVDPAALDQPFAGRTALLSPFDRLVHDRKRLWELFDFEYVLEMYVPKAKRRWGYFALPVLHHDRMVGKVDATADRKAGVLRVHAVHEDVPFDGEVSAAVDAELEALATWLGLTTVTRAGRVVDVG</sequence>
<dbReference type="Pfam" id="PF06224">
    <property type="entry name" value="AlkZ-like"/>
    <property type="match status" value="1"/>
</dbReference>
<dbReference type="PANTHER" id="PTHR30528:SF0">
    <property type="entry name" value="CYTOPLASMIC PROTEIN"/>
    <property type="match status" value="1"/>
</dbReference>